<feature type="compositionally biased region" description="Basic and acidic residues" evidence="5">
    <location>
        <begin position="424"/>
        <end position="436"/>
    </location>
</feature>
<dbReference type="GO" id="GO:0140664">
    <property type="term" value="F:ATP-dependent DNA damage sensor activity"/>
    <property type="evidence" value="ECO:0007669"/>
    <property type="project" value="InterPro"/>
</dbReference>
<evidence type="ECO:0000313" key="8">
    <source>
        <dbReference type="EMBL" id="SDC13943.1"/>
    </source>
</evidence>
<feature type="domain" description="MutL C-terminal dimerisation" evidence="6">
    <location>
        <begin position="440"/>
        <end position="582"/>
    </location>
</feature>
<evidence type="ECO:0000259" key="7">
    <source>
        <dbReference type="SMART" id="SM01340"/>
    </source>
</evidence>
<dbReference type="GO" id="GO:0030983">
    <property type="term" value="F:mismatched DNA binding"/>
    <property type="evidence" value="ECO:0007669"/>
    <property type="project" value="InterPro"/>
</dbReference>
<dbReference type="InterPro" id="IPR042121">
    <property type="entry name" value="MutL_C_regsub"/>
</dbReference>
<dbReference type="GO" id="GO:0016887">
    <property type="term" value="F:ATP hydrolysis activity"/>
    <property type="evidence" value="ECO:0007669"/>
    <property type="project" value="InterPro"/>
</dbReference>
<dbReference type="AlphaFoldDB" id="A0A1G6J5N2"/>
<comment type="function">
    <text evidence="4">This protein is involved in the repair of mismatches in DNA. It is required for dam-dependent methyl-directed DNA mismatch repair. May act as a 'molecular matchmaker', a protein that promotes the formation of a stable complex between two or more DNA-binding proteins in an ATP-dependent manner without itself being part of a final effector complex.</text>
</comment>
<dbReference type="SMART" id="SM01340">
    <property type="entry name" value="DNA_mis_repair"/>
    <property type="match status" value="1"/>
</dbReference>
<dbReference type="STRING" id="1236220.SAMN04488112_103190"/>
<dbReference type="Gene3D" id="3.30.1370.100">
    <property type="entry name" value="MutL, C-terminal domain, regulatory subdomain"/>
    <property type="match status" value="1"/>
</dbReference>
<dbReference type="NCBIfam" id="NF000950">
    <property type="entry name" value="PRK00095.1-3"/>
    <property type="match status" value="1"/>
</dbReference>
<dbReference type="Pfam" id="PF08676">
    <property type="entry name" value="MutL_C"/>
    <property type="match status" value="1"/>
</dbReference>
<name>A0A1G6J5N2_9BACL</name>
<evidence type="ECO:0000313" key="9">
    <source>
        <dbReference type="Proteomes" id="UP000199387"/>
    </source>
</evidence>
<dbReference type="InterPro" id="IPR014790">
    <property type="entry name" value="MutL_C"/>
</dbReference>
<dbReference type="SUPFAM" id="SSF55874">
    <property type="entry name" value="ATPase domain of HSP90 chaperone/DNA topoisomerase II/histidine kinase"/>
    <property type="match status" value="1"/>
</dbReference>
<dbReference type="RefSeq" id="WP_091566656.1">
    <property type="nucleotide sequence ID" value="NZ_FMZA01000003.1"/>
</dbReference>
<evidence type="ECO:0000256" key="2">
    <source>
        <dbReference type="ARBA" id="ARBA00022763"/>
    </source>
</evidence>
<dbReference type="CDD" id="cd16926">
    <property type="entry name" value="HATPase_MutL-MLH-PMS-like"/>
    <property type="match status" value="1"/>
</dbReference>
<dbReference type="CDD" id="cd00782">
    <property type="entry name" value="MutL_Trans"/>
    <property type="match status" value="1"/>
</dbReference>
<dbReference type="PROSITE" id="PS00058">
    <property type="entry name" value="DNA_MISMATCH_REPAIR_1"/>
    <property type="match status" value="1"/>
</dbReference>
<dbReference type="OrthoDB" id="9763467at2"/>
<accession>A0A1G6J5N2</accession>
<dbReference type="SUPFAM" id="SSF54211">
    <property type="entry name" value="Ribosomal protein S5 domain 2-like"/>
    <property type="match status" value="1"/>
</dbReference>
<dbReference type="PANTHER" id="PTHR10073:SF12">
    <property type="entry name" value="DNA MISMATCH REPAIR PROTEIN MLH1"/>
    <property type="match status" value="1"/>
</dbReference>
<feature type="compositionally biased region" description="Polar residues" evidence="5">
    <location>
        <begin position="400"/>
        <end position="420"/>
    </location>
</feature>
<dbReference type="InterPro" id="IPR020667">
    <property type="entry name" value="DNA_mismatch_repair_MutL"/>
</dbReference>
<dbReference type="Pfam" id="PF13589">
    <property type="entry name" value="HATPase_c_3"/>
    <property type="match status" value="1"/>
</dbReference>
<dbReference type="GO" id="GO:0006298">
    <property type="term" value="P:mismatch repair"/>
    <property type="evidence" value="ECO:0007669"/>
    <property type="project" value="UniProtKB-UniRule"/>
</dbReference>
<dbReference type="GO" id="GO:0032300">
    <property type="term" value="C:mismatch repair complex"/>
    <property type="evidence" value="ECO:0007669"/>
    <property type="project" value="InterPro"/>
</dbReference>
<feature type="region of interest" description="Disordered" evidence="5">
    <location>
        <begin position="336"/>
        <end position="440"/>
    </location>
</feature>
<evidence type="ECO:0000256" key="3">
    <source>
        <dbReference type="ARBA" id="ARBA00023204"/>
    </source>
</evidence>
<dbReference type="InterPro" id="IPR002099">
    <property type="entry name" value="MutL/Mlh/PMS"/>
</dbReference>
<dbReference type="SMART" id="SM00853">
    <property type="entry name" value="MutL_C"/>
    <property type="match status" value="1"/>
</dbReference>
<dbReference type="InterPro" id="IPR020568">
    <property type="entry name" value="Ribosomal_Su5_D2-typ_SF"/>
</dbReference>
<reference evidence="8 9" key="1">
    <citation type="submission" date="2016-10" db="EMBL/GenBank/DDBJ databases">
        <authorList>
            <person name="de Groot N.N."/>
        </authorList>
    </citation>
    <scope>NUCLEOTIDE SEQUENCE [LARGE SCALE GENOMIC DNA]</scope>
    <source>
        <strain evidence="8 9">DSM 45514</strain>
    </source>
</reference>
<dbReference type="Gene3D" id="3.30.1540.20">
    <property type="entry name" value="MutL, C-terminal domain, dimerisation subdomain"/>
    <property type="match status" value="1"/>
</dbReference>
<dbReference type="InterPro" id="IPR014762">
    <property type="entry name" value="DNA_mismatch_repair_CS"/>
</dbReference>
<dbReference type="SUPFAM" id="SSF118116">
    <property type="entry name" value="DNA mismatch repair protein MutL"/>
    <property type="match status" value="1"/>
</dbReference>
<dbReference type="EMBL" id="FMZA01000003">
    <property type="protein sequence ID" value="SDC13943.1"/>
    <property type="molecule type" value="Genomic_DNA"/>
</dbReference>
<organism evidence="8 9">
    <name type="scientific">Melghirimyces thermohalophilus</name>
    <dbReference type="NCBI Taxonomy" id="1236220"/>
    <lineage>
        <taxon>Bacteria</taxon>
        <taxon>Bacillati</taxon>
        <taxon>Bacillota</taxon>
        <taxon>Bacilli</taxon>
        <taxon>Bacillales</taxon>
        <taxon>Thermoactinomycetaceae</taxon>
        <taxon>Melghirimyces</taxon>
    </lineage>
</organism>
<dbReference type="NCBIfam" id="TIGR00585">
    <property type="entry name" value="mutl"/>
    <property type="match status" value="1"/>
</dbReference>
<dbReference type="InterPro" id="IPR037198">
    <property type="entry name" value="MutL_C_sf"/>
</dbReference>
<feature type="domain" description="DNA mismatch repair protein S5" evidence="7">
    <location>
        <begin position="208"/>
        <end position="326"/>
    </location>
</feature>
<keyword evidence="9" id="KW-1185">Reference proteome</keyword>
<dbReference type="InterPro" id="IPR014721">
    <property type="entry name" value="Ribsml_uS5_D2-typ_fold_subgr"/>
</dbReference>
<dbReference type="HAMAP" id="MF_00149">
    <property type="entry name" value="DNA_mis_repair"/>
    <property type="match status" value="1"/>
</dbReference>
<dbReference type="InterPro" id="IPR036890">
    <property type="entry name" value="HATPase_C_sf"/>
</dbReference>
<dbReference type="Gene3D" id="3.30.565.10">
    <property type="entry name" value="Histidine kinase-like ATPase, C-terminal domain"/>
    <property type="match status" value="1"/>
</dbReference>
<dbReference type="Proteomes" id="UP000199387">
    <property type="component" value="Unassembled WGS sequence"/>
</dbReference>
<dbReference type="InterPro" id="IPR013507">
    <property type="entry name" value="DNA_mismatch_S5_2-like"/>
</dbReference>
<dbReference type="Pfam" id="PF01119">
    <property type="entry name" value="DNA_mis_repair"/>
    <property type="match status" value="1"/>
</dbReference>
<comment type="similarity">
    <text evidence="1 4">Belongs to the DNA mismatch repair MutL/HexB family.</text>
</comment>
<evidence type="ECO:0000256" key="1">
    <source>
        <dbReference type="ARBA" id="ARBA00006082"/>
    </source>
</evidence>
<dbReference type="InterPro" id="IPR042120">
    <property type="entry name" value="MutL_C_dimsub"/>
</dbReference>
<dbReference type="InterPro" id="IPR038973">
    <property type="entry name" value="MutL/Mlh/Pms-like"/>
</dbReference>
<evidence type="ECO:0000256" key="4">
    <source>
        <dbReference type="HAMAP-Rule" id="MF_00149"/>
    </source>
</evidence>
<dbReference type="PANTHER" id="PTHR10073">
    <property type="entry name" value="DNA MISMATCH REPAIR PROTEIN MLH, PMS, MUTL"/>
    <property type="match status" value="1"/>
</dbReference>
<dbReference type="FunFam" id="3.30.565.10:FF:000003">
    <property type="entry name" value="DNA mismatch repair endonuclease MutL"/>
    <property type="match status" value="1"/>
</dbReference>
<dbReference type="Gene3D" id="3.30.230.10">
    <property type="match status" value="1"/>
</dbReference>
<sequence length="626" mass="70310">MGKIRLMDERLANQIAAGEVVERPASVVKELVENALDAGANQVNISIEEGGIRSIRVVDNGFGMDREDVQLAFERHATSKIVRERDLFSIRSLGFRGEALPSIASVSKMTLISSTGEGPATRLMLEGGQLISEEETARSRGTEVLVEDLFFNTPARLKYLKTVNTEVSHVADVVGRLALARPKISFSLAHNGRELFRTLGDGKLNHVVYALYGKQVARKSLPFSAEDPDFTLEGLAVRPEVTRSNRSYISVIINGRFVRSLPITQAVLRAYDTLLPIGRYPIAVLSIGMDPKLVDVNVHPSKLEVRLSKEKELFRLIEGELKGLFQKHVLIPDAAAPRRERPTVESRPVQQRLQWDAPPPAAKQSVTPPPAEVRETAAPFATEAKSPPSPSPRLEDEQSHPYQQEEASSLEQTPSKQEPQLSERPSDPTEAGERLPDLTPLSQIHGTYIIAQSEDGFYIMDQHAAHERIYYETFYRRMKEQDTRQQPLLIPMTVECTPAEAEVIGNWLPRLSQMGLELEPFGGATFLVRSHPGWFPAGSEEELIREVLDWIKKGENMDWARFRDDGAKMMACKAAIKANRHLRRDEMESLIRQLKACESPYTCPHGRPILIHFSTYEIEKMFKRVM</sequence>
<keyword evidence="2 4" id="KW-0227">DNA damage</keyword>
<protein>
    <recommendedName>
        <fullName evidence="4">DNA mismatch repair protein MutL</fullName>
    </recommendedName>
</protein>
<feature type="compositionally biased region" description="Pro residues" evidence="5">
    <location>
        <begin position="357"/>
        <end position="371"/>
    </location>
</feature>
<proteinExistence type="inferred from homology"/>
<keyword evidence="3 4" id="KW-0234">DNA repair</keyword>
<dbReference type="GO" id="GO:0005524">
    <property type="term" value="F:ATP binding"/>
    <property type="evidence" value="ECO:0007669"/>
    <property type="project" value="InterPro"/>
</dbReference>
<gene>
    <name evidence="4" type="primary">mutL</name>
    <name evidence="8" type="ORF">SAMN04488112_103190</name>
</gene>
<evidence type="ECO:0000256" key="5">
    <source>
        <dbReference type="SAM" id="MobiDB-lite"/>
    </source>
</evidence>
<evidence type="ECO:0000259" key="6">
    <source>
        <dbReference type="SMART" id="SM00853"/>
    </source>
</evidence>